<gene>
    <name evidence="1" type="ORF">GCM10023189_14940</name>
</gene>
<keyword evidence="2" id="KW-1185">Reference proteome</keyword>
<dbReference type="PROSITE" id="PS51257">
    <property type="entry name" value="PROKAR_LIPOPROTEIN"/>
    <property type="match status" value="1"/>
</dbReference>
<dbReference type="SUPFAM" id="SSF48452">
    <property type="entry name" value="TPR-like"/>
    <property type="match status" value="1"/>
</dbReference>
<dbReference type="EMBL" id="BAABHD010000021">
    <property type="protein sequence ID" value="GAA4452084.1"/>
    <property type="molecule type" value="Genomic_DNA"/>
</dbReference>
<sequence length="514" mass="57485">MKQIIATILLAGVMLTFSSCEKYLDINKNPNNPDQVEAALLLAPIQNFYALGIQFDARYIGRYVQNWQWFGAGDAWDLHGYVPNSDAGGEIWRNVYWKGGLNLENLIADARANEKWDYLGVGLAMKAWGWQMLTDAHGEIILSEAYDSDPNKNTFNYDTQEKVYAEIVRLCNEAIQALNRTDGRVSQVQLARGDVIYKGDRLKWKRFAYGLLAVTTQRLASKKSAYDPNKVISYVDSSFTSNADDAMLTFNGLNTTDASFFGPIRGNLQPYGQSAFIVRLMDGTVFEGAKDPRMPLMLQPSGDGTYRGLTPGSGQSTAASVPTNTRVVNPWGGTLNVTPAANTPGKYIFTNTGPFPLMTHAQLQFIKAEAAFLKGDKATALAAYRRGIESHLTSPLFGTGISAADRTAYLTNETIIPKTAAELTLNQIMLQKYIAEWGWGFLDTWSDLRRYNYSSDVYTSFQLPQNYFQNNNGKPVQRLRPRYNSEYVWNIDALNKIGGLDIDFHTKPLWFTQP</sequence>
<dbReference type="InterPro" id="IPR041662">
    <property type="entry name" value="SusD-like_2"/>
</dbReference>
<name>A0ABP8MKB3_9BACT</name>
<dbReference type="Proteomes" id="UP001501175">
    <property type="component" value="Unassembled WGS sequence"/>
</dbReference>
<comment type="caution">
    <text evidence="1">The sequence shown here is derived from an EMBL/GenBank/DDBJ whole genome shotgun (WGS) entry which is preliminary data.</text>
</comment>
<dbReference type="Gene3D" id="1.25.40.390">
    <property type="match status" value="1"/>
</dbReference>
<dbReference type="InterPro" id="IPR011990">
    <property type="entry name" value="TPR-like_helical_dom_sf"/>
</dbReference>
<evidence type="ECO:0000313" key="1">
    <source>
        <dbReference type="EMBL" id="GAA4452084.1"/>
    </source>
</evidence>
<organism evidence="1 2">
    <name type="scientific">Nibrella saemangeumensis</name>
    <dbReference type="NCBI Taxonomy" id="1084526"/>
    <lineage>
        <taxon>Bacteria</taxon>
        <taxon>Pseudomonadati</taxon>
        <taxon>Bacteroidota</taxon>
        <taxon>Cytophagia</taxon>
        <taxon>Cytophagales</taxon>
        <taxon>Spirosomataceae</taxon>
        <taxon>Nibrella</taxon>
    </lineage>
</organism>
<proteinExistence type="predicted"/>
<evidence type="ECO:0000313" key="2">
    <source>
        <dbReference type="Proteomes" id="UP001501175"/>
    </source>
</evidence>
<protein>
    <submittedName>
        <fullName evidence="1">SusD/RagB family nutrient-binding outer membrane lipoprotein</fullName>
    </submittedName>
</protein>
<accession>A0ABP8MKB3</accession>
<reference evidence="2" key="1">
    <citation type="journal article" date="2019" name="Int. J. Syst. Evol. Microbiol.">
        <title>The Global Catalogue of Microorganisms (GCM) 10K type strain sequencing project: providing services to taxonomists for standard genome sequencing and annotation.</title>
        <authorList>
            <consortium name="The Broad Institute Genomics Platform"/>
            <consortium name="The Broad Institute Genome Sequencing Center for Infectious Disease"/>
            <person name="Wu L."/>
            <person name="Ma J."/>
        </authorList>
    </citation>
    <scope>NUCLEOTIDE SEQUENCE [LARGE SCALE GENOMIC DNA]</scope>
    <source>
        <strain evidence="2">JCM 17927</strain>
    </source>
</reference>
<dbReference type="RefSeq" id="WP_345242134.1">
    <property type="nucleotide sequence ID" value="NZ_BAABHD010000021.1"/>
</dbReference>
<dbReference type="Pfam" id="PF12771">
    <property type="entry name" value="SusD-like_2"/>
    <property type="match status" value="1"/>
</dbReference>
<keyword evidence="1" id="KW-0449">Lipoprotein</keyword>